<evidence type="ECO:0000313" key="8">
    <source>
        <dbReference type="Proteomes" id="UP000199137"/>
    </source>
</evidence>
<evidence type="ECO:0000259" key="4">
    <source>
        <dbReference type="Pfam" id="PF00205"/>
    </source>
</evidence>
<dbReference type="InterPro" id="IPR012001">
    <property type="entry name" value="Thiamin_PyroP_enz_TPP-bd_dom"/>
</dbReference>
<sequence>MTETVGDYLLSRLRDWGVEQVFAYPGDGINGLVAAFGKADNQPRFVQARHEEMAAFSAVGYAKFSGAVGVCMATSGPGAIHLLNGLYDAKLDHVPVVAIVGQTARTAMGGSYQQEVELQALYRDVANEYCIEVNVAEQLPNALDRAFRVAQASRTPTALIVPADLQEEPYEPPRHAFKQMPSSPPGTAWPNPVPPEPAITEAAEVLNAGEKVAILVGQGARGAAGELRQVADLTGAGVAKALLGKDVLPDDLPYVTGAIGLLGTRPSYEMMRDCDTLLIVGSNFPYSQFLPEYGQARAVQIDIDGRFIGMRYPTEVNLVGDAAATLRALLPKLNRGENRSWRENIEKNVAGWWTTMDQQAEVDAKPVNPMRIVHELSKQIPGDAMVTADSGSSTNWYARNLRIREGIRSTLSGTLATMGPAVPYAIGAKFAHPDRPAIALVGDGAMQMNGMAELITIARYRGLWTDPRCVVCVFHNNDLNQVTWELRAMGGAPKFEESQSLPDVDYAGFARSVGLDGVNVDDPGDLASAWRTAFAADRPTVLDVRCDAEVPPIPPHATFEQMKSVTESVLKGDPEAFHLMFQGAKTKLQEFLPGRSR</sequence>
<dbReference type="NCBIfam" id="NF006129">
    <property type="entry name" value="PRK08273.1"/>
    <property type="match status" value="1"/>
</dbReference>
<dbReference type="AlphaFoldDB" id="A0A1I6AR02"/>
<dbReference type="GO" id="GO:0030976">
    <property type="term" value="F:thiamine pyrophosphate binding"/>
    <property type="evidence" value="ECO:0007669"/>
    <property type="project" value="InterPro"/>
</dbReference>
<dbReference type="PANTHER" id="PTHR42981:SF2">
    <property type="entry name" value="PYRUVATE DEHYDROGENASE [UBIQUINONE]"/>
    <property type="match status" value="1"/>
</dbReference>
<dbReference type="EMBL" id="FOWC01000020">
    <property type="protein sequence ID" value="SFQ71072.1"/>
    <property type="molecule type" value="Genomic_DNA"/>
</dbReference>
<dbReference type="GO" id="GO:0000287">
    <property type="term" value="F:magnesium ion binding"/>
    <property type="evidence" value="ECO:0007669"/>
    <property type="project" value="InterPro"/>
</dbReference>
<evidence type="ECO:0000313" key="7">
    <source>
        <dbReference type="EMBL" id="SFQ71072.1"/>
    </source>
</evidence>
<dbReference type="InterPro" id="IPR029035">
    <property type="entry name" value="DHS-like_NAD/FAD-binding_dom"/>
</dbReference>
<evidence type="ECO:0000256" key="3">
    <source>
        <dbReference type="RuleBase" id="RU362132"/>
    </source>
</evidence>
<dbReference type="STRING" id="112413.SAMN05421854_12089"/>
<dbReference type="PANTHER" id="PTHR42981">
    <property type="entry name" value="PYRUVATE DEHYDROGENASE [UBIQUINONE]"/>
    <property type="match status" value="1"/>
</dbReference>
<evidence type="ECO:0000256" key="1">
    <source>
        <dbReference type="ARBA" id="ARBA00007812"/>
    </source>
</evidence>
<dbReference type="InterPro" id="IPR047211">
    <property type="entry name" value="POXB-like"/>
</dbReference>
<dbReference type="Proteomes" id="UP000199137">
    <property type="component" value="Unassembled WGS sequence"/>
</dbReference>
<dbReference type="Pfam" id="PF02776">
    <property type="entry name" value="TPP_enzyme_N"/>
    <property type="match status" value="1"/>
</dbReference>
<evidence type="ECO:0000256" key="2">
    <source>
        <dbReference type="ARBA" id="ARBA00023052"/>
    </source>
</evidence>
<dbReference type="SUPFAM" id="SSF52467">
    <property type="entry name" value="DHS-like NAD/FAD-binding domain"/>
    <property type="match status" value="1"/>
</dbReference>
<keyword evidence="7" id="KW-0670">Pyruvate</keyword>
<gene>
    <name evidence="7" type="ORF">SAMN05421854_12089</name>
</gene>
<keyword evidence="2 3" id="KW-0786">Thiamine pyrophosphate</keyword>
<dbReference type="OrthoDB" id="4959782at2"/>
<evidence type="ECO:0000259" key="6">
    <source>
        <dbReference type="Pfam" id="PF02776"/>
    </source>
</evidence>
<feature type="domain" description="Thiamine pyrophosphate enzyme TPP-binding" evidence="5">
    <location>
        <begin position="389"/>
        <end position="544"/>
    </location>
</feature>
<dbReference type="Pfam" id="PF00205">
    <property type="entry name" value="TPP_enzyme_M"/>
    <property type="match status" value="1"/>
</dbReference>
<dbReference type="InterPro" id="IPR012000">
    <property type="entry name" value="Thiamin_PyroP_enz_cen_dom"/>
</dbReference>
<evidence type="ECO:0000259" key="5">
    <source>
        <dbReference type="Pfam" id="PF02775"/>
    </source>
</evidence>
<dbReference type="InterPro" id="IPR029061">
    <property type="entry name" value="THDP-binding"/>
</dbReference>
<dbReference type="InterPro" id="IPR047210">
    <property type="entry name" value="TPP_PYR_POXB-like"/>
</dbReference>
<dbReference type="Gene3D" id="3.40.50.1220">
    <property type="entry name" value="TPP-binding domain"/>
    <property type="match status" value="1"/>
</dbReference>
<dbReference type="GO" id="GO:0003824">
    <property type="term" value="F:catalytic activity"/>
    <property type="evidence" value="ECO:0007669"/>
    <property type="project" value="InterPro"/>
</dbReference>
<dbReference type="CDD" id="cd02014">
    <property type="entry name" value="TPP_POX"/>
    <property type="match status" value="1"/>
</dbReference>
<dbReference type="InterPro" id="IPR047212">
    <property type="entry name" value="TPP_POXB-like"/>
</dbReference>
<name>A0A1I6AR02_9PSEU</name>
<protein>
    <submittedName>
        <fullName evidence="7">Pyruvate dehydrogenase (Quinone)</fullName>
    </submittedName>
</protein>
<organism evidence="7 8">
    <name type="scientific">Amycolatopsis rubida</name>
    <dbReference type="NCBI Taxonomy" id="112413"/>
    <lineage>
        <taxon>Bacteria</taxon>
        <taxon>Bacillati</taxon>
        <taxon>Actinomycetota</taxon>
        <taxon>Actinomycetes</taxon>
        <taxon>Pseudonocardiales</taxon>
        <taxon>Pseudonocardiaceae</taxon>
        <taxon>Amycolatopsis</taxon>
    </lineage>
</organism>
<reference evidence="8" key="1">
    <citation type="submission" date="2016-10" db="EMBL/GenBank/DDBJ databases">
        <authorList>
            <person name="Varghese N."/>
            <person name="Submissions S."/>
        </authorList>
    </citation>
    <scope>NUCLEOTIDE SEQUENCE [LARGE SCALE GENOMIC DNA]</scope>
    <source>
        <strain evidence="8">DSM 44637</strain>
    </source>
</reference>
<dbReference type="RefSeq" id="WP_093576879.1">
    <property type="nucleotide sequence ID" value="NZ_FOWC01000020.1"/>
</dbReference>
<feature type="domain" description="Thiamine pyrophosphate enzyme N-terminal TPP-binding" evidence="6">
    <location>
        <begin position="4"/>
        <end position="118"/>
    </location>
</feature>
<dbReference type="SUPFAM" id="SSF52518">
    <property type="entry name" value="Thiamin diphosphate-binding fold (THDP-binding)"/>
    <property type="match status" value="2"/>
</dbReference>
<dbReference type="Pfam" id="PF02775">
    <property type="entry name" value="TPP_enzyme_C"/>
    <property type="match status" value="1"/>
</dbReference>
<dbReference type="CDD" id="cd07039">
    <property type="entry name" value="TPP_PYR_POX"/>
    <property type="match status" value="1"/>
</dbReference>
<proteinExistence type="inferred from homology"/>
<dbReference type="Gene3D" id="3.40.50.970">
    <property type="match status" value="2"/>
</dbReference>
<accession>A0A1I6AR02</accession>
<feature type="domain" description="Thiamine pyrophosphate enzyme central" evidence="4">
    <location>
        <begin position="199"/>
        <end position="329"/>
    </location>
</feature>
<comment type="similarity">
    <text evidence="1 3">Belongs to the TPP enzyme family.</text>
</comment>
<dbReference type="PROSITE" id="PS00187">
    <property type="entry name" value="TPP_ENZYMES"/>
    <property type="match status" value="1"/>
</dbReference>
<dbReference type="InterPro" id="IPR000399">
    <property type="entry name" value="TPP-bd_CS"/>
</dbReference>
<dbReference type="InterPro" id="IPR011766">
    <property type="entry name" value="TPP_enzyme_TPP-bd"/>
</dbReference>